<organism evidence="3 4">
    <name type="scientific">Eragrostis curvula</name>
    <name type="common">weeping love grass</name>
    <dbReference type="NCBI Taxonomy" id="38414"/>
    <lineage>
        <taxon>Eukaryota</taxon>
        <taxon>Viridiplantae</taxon>
        <taxon>Streptophyta</taxon>
        <taxon>Embryophyta</taxon>
        <taxon>Tracheophyta</taxon>
        <taxon>Spermatophyta</taxon>
        <taxon>Magnoliopsida</taxon>
        <taxon>Liliopsida</taxon>
        <taxon>Poales</taxon>
        <taxon>Poaceae</taxon>
        <taxon>PACMAD clade</taxon>
        <taxon>Chloridoideae</taxon>
        <taxon>Eragrostideae</taxon>
        <taxon>Eragrostidinae</taxon>
        <taxon>Eragrostis</taxon>
    </lineage>
</organism>
<feature type="region of interest" description="Disordered" evidence="1">
    <location>
        <begin position="1"/>
        <end position="22"/>
    </location>
</feature>
<dbReference type="EMBL" id="RWGY01000005">
    <property type="protein sequence ID" value="TVU43674.1"/>
    <property type="molecule type" value="Genomic_DNA"/>
</dbReference>
<evidence type="ECO:0000313" key="3">
    <source>
        <dbReference type="EMBL" id="TVU43674.1"/>
    </source>
</evidence>
<comment type="caution">
    <text evidence="3">The sequence shown here is derived from an EMBL/GenBank/DDBJ whole genome shotgun (WGS) entry which is preliminary data.</text>
</comment>
<gene>
    <name evidence="3" type="ORF">EJB05_10161</name>
</gene>
<feature type="domain" description="At1g61320/AtMIF1 LRR" evidence="2">
    <location>
        <begin position="32"/>
        <end position="86"/>
    </location>
</feature>
<evidence type="ECO:0000313" key="4">
    <source>
        <dbReference type="Proteomes" id="UP000324897"/>
    </source>
</evidence>
<evidence type="ECO:0000259" key="2">
    <source>
        <dbReference type="Pfam" id="PF23622"/>
    </source>
</evidence>
<proteinExistence type="predicted"/>
<name>A0A5J9W8G9_9POAL</name>
<dbReference type="InterPro" id="IPR055357">
    <property type="entry name" value="LRR_At1g61320_AtMIF1"/>
</dbReference>
<dbReference type="Pfam" id="PF23622">
    <property type="entry name" value="LRR_At1g61320_AtMIF1"/>
    <property type="match status" value="1"/>
</dbReference>
<protein>
    <recommendedName>
        <fullName evidence="2">At1g61320/AtMIF1 LRR domain-containing protein</fullName>
    </recommendedName>
</protein>
<dbReference type="Gramene" id="TVU43674">
    <property type="protein sequence ID" value="TVU43674"/>
    <property type="gene ID" value="EJB05_10161"/>
</dbReference>
<feature type="non-terminal residue" evidence="3">
    <location>
        <position position="1"/>
    </location>
</feature>
<dbReference type="Proteomes" id="UP000324897">
    <property type="component" value="Unassembled WGS sequence"/>
</dbReference>
<sequence>MQHDSIVGDPSPPRQMAGHRHKHLKSVKITECSSLECFTLDTTFGLPRCSEHKFGTCFPMKMGMLRESQKALLAVGEHIERRVPLQLN</sequence>
<keyword evidence="4" id="KW-1185">Reference proteome</keyword>
<reference evidence="3 4" key="1">
    <citation type="journal article" date="2019" name="Sci. Rep.">
        <title>A high-quality genome of Eragrostis curvula grass provides insights into Poaceae evolution and supports new strategies to enhance forage quality.</title>
        <authorList>
            <person name="Carballo J."/>
            <person name="Santos B.A.C.M."/>
            <person name="Zappacosta D."/>
            <person name="Garbus I."/>
            <person name="Selva J.P."/>
            <person name="Gallo C.A."/>
            <person name="Diaz A."/>
            <person name="Albertini E."/>
            <person name="Caccamo M."/>
            <person name="Echenique V."/>
        </authorList>
    </citation>
    <scope>NUCLEOTIDE SEQUENCE [LARGE SCALE GENOMIC DNA]</scope>
    <source>
        <strain evidence="4">cv. Victoria</strain>
        <tissue evidence="3">Leaf</tissue>
    </source>
</reference>
<evidence type="ECO:0000256" key="1">
    <source>
        <dbReference type="SAM" id="MobiDB-lite"/>
    </source>
</evidence>
<accession>A0A5J9W8G9</accession>
<dbReference type="AlphaFoldDB" id="A0A5J9W8G9"/>